<comment type="catalytic activity">
    <reaction evidence="9">
        <text>S-methyl-5'-thioadenosine + phosphate = 5-(methylsulfanyl)-alpha-D-ribose 1-phosphate + adenine</text>
        <dbReference type="Rhea" id="RHEA:11852"/>
        <dbReference type="ChEBI" id="CHEBI:16708"/>
        <dbReference type="ChEBI" id="CHEBI:17509"/>
        <dbReference type="ChEBI" id="CHEBI:43474"/>
        <dbReference type="ChEBI" id="CHEBI:58533"/>
        <dbReference type="EC" id="2.4.2.28"/>
    </reaction>
    <physiologicalReaction direction="left-to-right" evidence="9">
        <dbReference type="Rhea" id="RHEA:11853"/>
    </physiologicalReaction>
</comment>
<dbReference type="SUPFAM" id="SSF64438">
    <property type="entry name" value="CNF1/YfiH-like putative cysteine hydrolases"/>
    <property type="match status" value="1"/>
</dbReference>
<proteinExistence type="inferred from homology"/>
<protein>
    <recommendedName>
        <fullName evidence="10">Purine nucleoside phosphorylase</fullName>
    </recommendedName>
</protein>
<dbReference type="PANTHER" id="PTHR30616:SF2">
    <property type="entry name" value="PURINE NUCLEOSIDE PHOSPHORYLASE LACC1"/>
    <property type="match status" value="1"/>
</dbReference>
<evidence type="ECO:0000256" key="4">
    <source>
        <dbReference type="ARBA" id="ARBA00022723"/>
    </source>
</evidence>
<evidence type="ECO:0000256" key="10">
    <source>
        <dbReference type="RuleBase" id="RU361274"/>
    </source>
</evidence>
<sequence>MNSPLLTYYDLAPDATAFSSTRHGGRSCGSYGEFNINRYCGDDASAVAYNRTALCSLLGIDDSRLVMPHQTHGTVIRRITDGFFALPPAGRRSFLEGVDALMTDVPEICIGVSTADCIPIIIYDSRNRASCVVHAGWRGTVRKIAVSAVRAMTESYGSCPDELKCCIGPGISKDNFEVGDEVYEEFAGAGFDMSRISDRHDKWHIDLWKCNSLQLESAGVVSANIHVSGICTYSNCDDYFSARRLGIASGRIFTGIILRNALIKNPCL</sequence>
<dbReference type="CDD" id="cd16833">
    <property type="entry name" value="YfiH"/>
    <property type="match status" value="1"/>
</dbReference>
<comment type="catalytic activity">
    <reaction evidence="7">
        <text>adenosine + H2O + H(+) = inosine + NH4(+)</text>
        <dbReference type="Rhea" id="RHEA:24408"/>
        <dbReference type="ChEBI" id="CHEBI:15377"/>
        <dbReference type="ChEBI" id="CHEBI:15378"/>
        <dbReference type="ChEBI" id="CHEBI:16335"/>
        <dbReference type="ChEBI" id="CHEBI:17596"/>
        <dbReference type="ChEBI" id="CHEBI:28938"/>
        <dbReference type="EC" id="3.5.4.4"/>
    </reaction>
    <physiologicalReaction direction="left-to-right" evidence="7">
        <dbReference type="Rhea" id="RHEA:24409"/>
    </physiologicalReaction>
</comment>
<dbReference type="InterPro" id="IPR003730">
    <property type="entry name" value="Cu_polyphenol_OxRdtase"/>
</dbReference>
<dbReference type="Gene3D" id="3.60.140.10">
    <property type="entry name" value="CNF1/YfiH-like putative cysteine hydrolases"/>
    <property type="match status" value="1"/>
</dbReference>
<evidence type="ECO:0000256" key="6">
    <source>
        <dbReference type="ARBA" id="ARBA00022833"/>
    </source>
</evidence>
<keyword evidence="5" id="KW-0378">Hydrolase</keyword>
<dbReference type="NCBIfam" id="TIGR00726">
    <property type="entry name" value="peptidoglycan editing factor PgeF"/>
    <property type="match status" value="1"/>
</dbReference>
<evidence type="ECO:0000256" key="8">
    <source>
        <dbReference type="ARBA" id="ARBA00048968"/>
    </source>
</evidence>
<keyword evidence="3" id="KW-0808">Transferase</keyword>
<evidence type="ECO:0000313" key="12">
    <source>
        <dbReference type="Proteomes" id="UP000714420"/>
    </source>
</evidence>
<gene>
    <name evidence="11" type="primary">pgeF</name>
    <name evidence="11" type="ORF">HPS56_06070</name>
</gene>
<keyword evidence="4" id="KW-0479">Metal-binding</keyword>
<dbReference type="PANTHER" id="PTHR30616">
    <property type="entry name" value="UNCHARACTERIZED PROTEIN YFIH"/>
    <property type="match status" value="1"/>
</dbReference>
<evidence type="ECO:0000256" key="2">
    <source>
        <dbReference type="ARBA" id="ARBA00007353"/>
    </source>
</evidence>
<evidence type="ECO:0000256" key="1">
    <source>
        <dbReference type="ARBA" id="ARBA00000553"/>
    </source>
</evidence>
<evidence type="ECO:0000256" key="5">
    <source>
        <dbReference type="ARBA" id="ARBA00022801"/>
    </source>
</evidence>
<dbReference type="InterPro" id="IPR011324">
    <property type="entry name" value="Cytotoxic_necrot_fac-like_cat"/>
</dbReference>
<reference evidence="11 12" key="1">
    <citation type="submission" date="2020-05" db="EMBL/GenBank/DDBJ databases">
        <title>Distinct polysaccharide utilization as determinants for interspecies competition between intestinal Prevotella spp.</title>
        <authorList>
            <person name="Galvez E.J.C."/>
            <person name="Iljazovic A."/>
            <person name="Strowig T."/>
        </authorList>
    </citation>
    <scope>NUCLEOTIDE SEQUENCE [LARGE SCALE GENOMIC DNA]</scope>
    <source>
        <strain evidence="11 12">PMUR</strain>
    </source>
</reference>
<dbReference type="InterPro" id="IPR038371">
    <property type="entry name" value="Cu_polyphenol_OxRdtase_sf"/>
</dbReference>
<dbReference type="Pfam" id="PF02578">
    <property type="entry name" value="Cu-oxidase_4"/>
    <property type="match status" value="1"/>
</dbReference>
<dbReference type="Proteomes" id="UP000714420">
    <property type="component" value="Unassembled WGS sequence"/>
</dbReference>
<dbReference type="EMBL" id="JABKKF010000004">
    <property type="protein sequence ID" value="NPD91922.1"/>
    <property type="molecule type" value="Genomic_DNA"/>
</dbReference>
<evidence type="ECO:0000256" key="3">
    <source>
        <dbReference type="ARBA" id="ARBA00022679"/>
    </source>
</evidence>
<organism evidence="11 12">
    <name type="scientific">Xylanibacter muris</name>
    <dbReference type="NCBI Taxonomy" id="2736290"/>
    <lineage>
        <taxon>Bacteria</taxon>
        <taxon>Pseudomonadati</taxon>
        <taxon>Bacteroidota</taxon>
        <taxon>Bacteroidia</taxon>
        <taxon>Bacteroidales</taxon>
        <taxon>Prevotellaceae</taxon>
        <taxon>Xylanibacter</taxon>
    </lineage>
</organism>
<comment type="caution">
    <text evidence="11">The sequence shown here is derived from an EMBL/GenBank/DDBJ whole genome shotgun (WGS) entry which is preliminary data.</text>
</comment>
<evidence type="ECO:0000313" key="11">
    <source>
        <dbReference type="EMBL" id="NPD91922.1"/>
    </source>
</evidence>
<evidence type="ECO:0000256" key="9">
    <source>
        <dbReference type="ARBA" id="ARBA00049893"/>
    </source>
</evidence>
<dbReference type="RefSeq" id="WP_172275264.1">
    <property type="nucleotide sequence ID" value="NZ_CASGMU010000003.1"/>
</dbReference>
<keyword evidence="12" id="KW-1185">Reference proteome</keyword>
<keyword evidence="6" id="KW-0862">Zinc</keyword>
<evidence type="ECO:0000256" key="7">
    <source>
        <dbReference type="ARBA" id="ARBA00047989"/>
    </source>
</evidence>
<comment type="catalytic activity">
    <reaction evidence="1">
        <text>inosine + phosphate = alpha-D-ribose 1-phosphate + hypoxanthine</text>
        <dbReference type="Rhea" id="RHEA:27646"/>
        <dbReference type="ChEBI" id="CHEBI:17368"/>
        <dbReference type="ChEBI" id="CHEBI:17596"/>
        <dbReference type="ChEBI" id="CHEBI:43474"/>
        <dbReference type="ChEBI" id="CHEBI:57720"/>
        <dbReference type="EC" id="2.4.2.1"/>
    </reaction>
    <physiologicalReaction direction="left-to-right" evidence="1">
        <dbReference type="Rhea" id="RHEA:27647"/>
    </physiologicalReaction>
</comment>
<accession>A0ABX2AMZ8</accession>
<comment type="catalytic activity">
    <reaction evidence="8">
        <text>adenosine + phosphate = alpha-D-ribose 1-phosphate + adenine</text>
        <dbReference type="Rhea" id="RHEA:27642"/>
        <dbReference type="ChEBI" id="CHEBI:16335"/>
        <dbReference type="ChEBI" id="CHEBI:16708"/>
        <dbReference type="ChEBI" id="CHEBI:43474"/>
        <dbReference type="ChEBI" id="CHEBI:57720"/>
        <dbReference type="EC" id="2.4.2.1"/>
    </reaction>
    <physiologicalReaction direction="left-to-right" evidence="8">
        <dbReference type="Rhea" id="RHEA:27643"/>
    </physiologicalReaction>
</comment>
<name>A0ABX2AMZ8_9BACT</name>
<comment type="similarity">
    <text evidence="2 10">Belongs to the purine nucleoside phosphorylase YfiH/LACC1 family.</text>
</comment>